<keyword evidence="4" id="KW-1185">Reference proteome</keyword>
<dbReference type="EMBL" id="QKTX01000010">
    <property type="protein sequence ID" value="PZV81566.1"/>
    <property type="molecule type" value="Genomic_DNA"/>
</dbReference>
<dbReference type="RefSeq" id="WP_111393552.1">
    <property type="nucleotide sequence ID" value="NZ_QKTX01000010.1"/>
</dbReference>
<dbReference type="Pfam" id="PF18739">
    <property type="entry name" value="HEPN_Apea"/>
    <property type="match status" value="1"/>
</dbReference>
<organism evidence="3 4">
    <name type="scientific">Algoriphagus aquaeductus</name>
    <dbReference type="NCBI Taxonomy" id="475299"/>
    <lineage>
        <taxon>Bacteria</taxon>
        <taxon>Pseudomonadati</taxon>
        <taxon>Bacteroidota</taxon>
        <taxon>Cytophagia</taxon>
        <taxon>Cytophagales</taxon>
        <taxon>Cyclobacteriaceae</taxon>
        <taxon>Algoriphagus</taxon>
    </lineage>
</organism>
<protein>
    <submittedName>
        <fullName evidence="3">Uncharacterized protein</fullName>
    </submittedName>
</protein>
<name>A0A326RYY5_9BACT</name>
<gene>
    <name evidence="3" type="ORF">CLV31_11098</name>
</gene>
<dbReference type="AlphaFoldDB" id="A0A326RYY5"/>
<feature type="domain" description="ApeA N-terminal" evidence="2">
    <location>
        <begin position="9"/>
        <end position="285"/>
    </location>
</feature>
<dbReference type="Pfam" id="PF18862">
    <property type="entry name" value="ApeA_NTD1"/>
    <property type="match status" value="1"/>
</dbReference>
<dbReference type="OrthoDB" id="1351641at2"/>
<evidence type="ECO:0000259" key="2">
    <source>
        <dbReference type="Pfam" id="PF18862"/>
    </source>
</evidence>
<dbReference type="InterPro" id="IPR041229">
    <property type="entry name" value="HEPN_Apea"/>
</dbReference>
<dbReference type="InterPro" id="IPR041223">
    <property type="entry name" value="ApeA_NTD"/>
</dbReference>
<reference evidence="3 4" key="1">
    <citation type="submission" date="2018-06" db="EMBL/GenBank/DDBJ databases">
        <title>Genomic Encyclopedia of Archaeal and Bacterial Type Strains, Phase II (KMG-II): from individual species to whole genera.</title>
        <authorList>
            <person name="Goeker M."/>
        </authorList>
    </citation>
    <scope>NUCLEOTIDE SEQUENCE [LARGE SCALE GENOMIC DNA]</scope>
    <source>
        <strain evidence="3 4">T4</strain>
    </source>
</reference>
<accession>A0A326RYY5</accession>
<proteinExistence type="predicted"/>
<dbReference type="Proteomes" id="UP000248917">
    <property type="component" value="Unassembled WGS sequence"/>
</dbReference>
<feature type="domain" description="Apea-like HEPN" evidence="1">
    <location>
        <begin position="329"/>
        <end position="411"/>
    </location>
</feature>
<comment type="caution">
    <text evidence="3">The sequence shown here is derived from an EMBL/GenBank/DDBJ whole genome shotgun (WGS) entry which is preliminary data.</text>
</comment>
<evidence type="ECO:0000313" key="4">
    <source>
        <dbReference type="Proteomes" id="UP000248917"/>
    </source>
</evidence>
<evidence type="ECO:0000313" key="3">
    <source>
        <dbReference type="EMBL" id="PZV81566.1"/>
    </source>
</evidence>
<evidence type="ECO:0000259" key="1">
    <source>
        <dbReference type="Pfam" id="PF18739"/>
    </source>
</evidence>
<sequence length="423" mass="50639">MNLNEKFKMKGLWHLPDSKGKDIGGVLKFNPKLDSKLELIGFLKEPKDTFLKPENGSYFEIIHGVLEDGEMVTLIDCFRRNYKANLRMKISTSTYRIRLILRGIHLENRNLPIFTKASFEINVFPQWMKRNIINQTLHYINDEIDGFEFGYFKSKDQDTYTFNLGNETELLFKSFARFKEINFSGFELGSNFSIVVNSRNKNSFSFFLEKSNRFISFLRLCFSDCVCFTNFHLQLESGIKEPYSNSWNKIIFKQQYIKKKIDRSLYMHISYEDLKGGINEIVVNWMKLERKYDPIIETLIELNERGKDFRVNDFLYITQCVDGFHRMEFNPSRTQFIHRIKKLISQFIYVRDLNFTEEDIQNIVDNRDYYTHLHLDKEVKLFSMPELYRRTRKLYYLVLFSLLAKVGFKDEMILKYSEDPYLY</sequence>